<dbReference type="InterPro" id="IPR050177">
    <property type="entry name" value="Lipid_A_modif_metabolic_enz"/>
</dbReference>
<keyword evidence="2" id="KW-0413">Isomerase</keyword>
<dbReference type="EMBL" id="SJPS01000001">
    <property type="protein sequence ID" value="TWU29838.1"/>
    <property type="molecule type" value="Genomic_DNA"/>
</dbReference>
<dbReference type="OrthoDB" id="240982at2"/>
<proteinExistence type="predicted"/>
<accession>A0A5C6CZH9</accession>
<name>A0A5C6CZH9_9BACT</name>
<dbReference type="SUPFAM" id="SSF51735">
    <property type="entry name" value="NAD(P)-binding Rossmann-fold domains"/>
    <property type="match status" value="1"/>
</dbReference>
<protein>
    <submittedName>
        <fullName evidence="2">3 beta-hydroxysteroid dehydrogenase/Delta 5--&gt;4-isomerase</fullName>
    </submittedName>
</protein>
<gene>
    <name evidence="2" type="ORF">Pla144_06170</name>
</gene>
<comment type="caution">
    <text evidence="2">The sequence shown here is derived from an EMBL/GenBank/DDBJ whole genome shotgun (WGS) entry which is preliminary data.</text>
</comment>
<dbReference type="RefSeq" id="WP_146447804.1">
    <property type="nucleotide sequence ID" value="NZ_SJPS01000001.1"/>
</dbReference>
<dbReference type="GO" id="GO:0016853">
    <property type="term" value="F:isomerase activity"/>
    <property type="evidence" value="ECO:0007669"/>
    <property type="project" value="UniProtKB-KW"/>
</dbReference>
<dbReference type="Gene3D" id="3.40.50.720">
    <property type="entry name" value="NAD(P)-binding Rossmann-like Domain"/>
    <property type="match status" value="1"/>
</dbReference>
<dbReference type="PANTHER" id="PTHR43245">
    <property type="entry name" value="BIFUNCTIONAL POLYMYXIN RESISTANCE PROTEIN ARNA"/>
    <property type="match status" value="1"/>
</dbReference>
<sequence length="334" mass="36486">MPDPVTSQLCLVTGGTGLIGSHLVQRLRAAGSPVRALVRSGGNTAWLENLDVELAQGDLCDPQSLIRAVKGASTVFHCGGLVSDWGARSEFHATNVIGTRNIARAAAKEKIHCFVHLSSASVYGYPTKGRISEHAPLRSRRIPYIESKILAEQEVWDAVRRDGLKATMLRPVMVFGPRCQNYVGEVVRHLAAGSMLLLDDGRHVAGLAYVENVVDAILQAAATPAALNQAMNVCDDLPVTWKDYIDALADGIGAQRVRFSLPTRVAYPVSMAMEGAARVFCRRQRPLLTRLAVLELGQPQVYDIGLARQLLGYTPRLPYHEAMQTTLEWVKQNQ</sequence>
<evidence type="ECO:0000313" key="3">
    <source>
        <dbReference type="Proteomes" id="UP000318437"/>
    </source>
</evidence>
<dbReference type="InterPro" id="IPR001509">
    <property type="entry name" value="Epimerase_deHydtase"/>
</dbReference>
<keyword evidence="3" id="KW-1185">Reference proteome</keyword>
<evidence type="ECO:0000313" key="2">
    <source>
        <dbReference type="EMBL" id="TWU29838.1"/>
    </source>
</evidence>
<dbReference type="AlphaFoldDB" id="A0A5C6CZH9"/>
<dbReference type="Pfam" id="PF01370">
    <property type="entry name" value="Epimerase"/>
    <property type="match status" value="1"/>
</dbReference>
<organism evidence="2 3">
    <name type="scientific">Bythopirellula polymerisocia</name>
    <dbReference type="NCBI Taxonomy" id="2528003"/>
    <lineage>
        <taxon>Bacteria</taxon>
        <taxon>Pseudomonadati</taxon>
        <taxon>Planctomycetota</taxon>
        <taxon>Planctomycetia</taxon>
        <taxon>Pirellulales</taxon>
        <taxon>Lacipirellulaceae</taxon>
        <taxon>Bythopirellula</taxon>
    </lineage>
</organism>
<feature type="domain" description="NAD-dependent epimerase/dehydratase" evidence="1">
    <location>
        <begin position="11"/>
        <end position="233"/>
    </location>
</feature>
<dbReference type="InterPro" id="IPR036291">
    <property type="entry name" value="NAD(P)-bd_dom_sf"/>
</dbReference>
<dbReference type="Proteomes" id="UP000318437">
    <property type="component" value="Unassembled WGS sequence"/>
</dbReference>
<evidence type="ECO:0000259" key="1">
    <source>
        <dbReference type="Pfam" id="PF01370"/>
    </source>
</evidence>
<reference evidence="2 3" key="1">
    <citation type="submission" date="2019-02" db="EMBL/GenBank/DDBJ databases">
        <title>Deep-cultivation of Planctomycetes and their phenomic and genomic characterization uncovers novel biology.</title>
        <authorList>
            <person name="Wiegand S."/>
            <person name="Jogler M."/>
            <person name="Boedeker C."/>
            <person name="Pinto D."/>
            <person name="Vollmers J."/>
            <person name="Rivas-Marin E."/>
            <person name="Kohn T."/>
            <person name="Peeters S.H."/>
            <person name="Heuer A."/>
            <person name="Rast P."/>
            <person name="Oberbeckmann S."/>
            <person name="Bunk B."/>
            <person name="Jeske O."/>
            <person name="Meyerdierks A."/>
            <person name="Storesund J.E."/>
            <person name="Kallscheuer N."/>
            <person name="Luecker S."/>
            <person name="Lage O.M."/>
            <person name="Pohl T."/>
            <person name="Merkel B.J."/>
            <person name="Hornburger P."/>
            <person name="Mueller R.-W."/>
            <person name="Bruemmer F."/>
            <person name="Labrenz M."/>
            <person name="Spormann A.M."/>
            <person name="Op Den Camp H."/>
            <person name="Overmann J."/>
            <person name="Amann R."/>
            <person name="Jetten M.S.M."/>
            <person name="Mascher T."/>
            <person name="Medema M.H."/>
            <person name="Devos D.P."/>
            <person name="Kaster A.-K."/>
            <person name="Ovreas L."/>
            <person name="Rohde M."/>
            <person name="Galperin M.Y."/>
            <person name="Jogler C."/>
        </authorList>
    </citation>
    <scope>NUCLEOTIDE SEQUENCE [LARGE SCALE GENOMIC DNA]</scope>
    <source>
        <strain evidence="2 3">Pla144</strain>
    </source>
</reference>